<comment type="caution">
    <text evidence="2">The sequence shown here is derived from an EMBL/GenBank/DDBJ whole genome shotgun (WGS) entry which is preliminary data.</text>
</comment>
<evidence type="ECO:0000313" key="2">
    <source>
        <dbReference type="EMBL" id="KKP45517.1"/>
    </source>
</evidence>
<dbReference type="SUPFAM" id="SSF53756">
    <property type="entry name" value="UDP-Glycosyltransferase/glycogen phosphorylase"/>
    <property type="match status" value="1"/>
</dbReference>
<dbReference type="Gene3D" id="3.40.50.2000">
    <property type="entry name" value="Glycogen Phosphorylase B"/>
    <property type="match status" value="2"/>
</dbReference>
<dbReference type="Pfam" id="PF00534">
    <property type="entry name" value="Glycos_transf_1"/>
    <property type="match status" value="1"/>
</dbReference>
<name>A0A0G0CQ59_9BACT</name>
<dbReference type="InterPro" id="IPR050194">
    <property type="entry name" value="Glycosyltransferase_grp1"/>
</dbReference>
<organism evidence="2 3">
    <name type="scientific">Candidatus Woesebacteria bacterium GW2011_GWB1_33_22</name>
    <dbReference type="NCBI Taxonomy" id="1618566"/>
    <lineage>
        <taxon>Bacteria</taxon>
        <taxon>Candidatus Woeseibacteriota</taxon>
    </lineage>
</organism>
<gene>
    <name evidence="2" type="ORF">UR35_C0001G0114</name>
</gene>
<dbReference type="EMBL" id="LBOW01000001">
    <property type="protein sequence ID" value="KKP45517.1"/>
    <property type="molecule type" value="Genomic_DNA"/>
</dbReference>
<accession>A0A0G0CQ59</accession>
<evidence type="ECO:0000259" key="1">
    <source>
        <dbReference type="Pfam" id="PF00534"/>
    </source>
</evidence>
<evidence type="ECO:0000313" key="3">
    <source>
        <dbReference type="Proteomes" id="UP000034778"/>
    </source>
</evidence>
<dbReference type="PANTHER" id="PTHR45947:SF3">
    <property type="entry name" value="SULFOQUINOVOSYL TRANSFERASE SQD2"/>
    <property type="match status" value="1"/>
</dbReference>
<proteinExistence type="predicted"/>
<keyword evidence="2" id="KW-0808">Transferase</keyword>
<dbReference type="InterPro" id="IPR001296">
    <property type="entry name" value="Glyco_trans_1"/>
</dbReference>
<dbReference type="AlphaFoldDB" id="A0A0G0CQ59"/>
<dbReference type="PANTHER" id="PTHR45947">
    <property type="entry name" value="SULFOQUINOVOSYL TRANSFERASE SQD2"/>
    <property type="match status" value="1"/>
</dbReference>
<dbReference type="STRING" id="1618566.UR35_C0001G0114"/>
<protein>
    <submittedName>
        <fullName evidence="2">Glycosyl transferase group 1</fullName>
    </submittedName>
</protein>
<feature type="domain" description="Glycosyl transferase family 1" evidence="1">
    <location>
        <begin position="198"/>
        <end position="345"/>
    </location>
</feature>
<dbReference type="GO" id="GO:0016757">
    <property type="term" value="F:glycosyltransferase activity"/>
    <property type="evidence" value="ECO:0007669"/>
    <property type="project" value="InterPro"/>
</dbReference>
<sequence>MDLNNLKIAIVYDRVNKFGGAERVLLSFHEMFPKAPLYTSVYDPKKASWASVFSKIYTTFLQKIPILRNYHELMGWLMPIAFETYNFDNYDLVISVTSEAAKGIITGTKTLHVCYMLTPTRYLWSHYESYFKGSTFKGLTKPIVNYLRWWDEVASKRPDKIIAISTEVKRRIKKYYDRDSEIIFPPVNSPEVALVNHPRGGIYYLYVGRLVGYKKVDLLIETFNDLGLPLVVVGIGAELSKLKRKAHNNIKFLCQVTDKELVKIYQGAKALIMPQIEDFGITSVEAQGIGVPVIAYNKGGAMDTVIPNKTGIFFNNQTKESLKQAIAKFDTMRFNNIDLINNAKNFSKEKFKRKLQRSLVRSYSSWWRRNTSLASI</sequence>
<dbReference type="Proteomes" id="UP000034778">
    <property type="component" value="Unassembled WGS sequence"/>
</dbReference>
<reference evidence="2 3" key="1">
    <citation type="journal article" date="2015" name="Nature">
        <title>rRNA introns, odd ribosomes, and small enigmatic genomes across a large radiation of phyla.</title>
        <authorList>
            <person name="Brown C.T."/>
            <person name="Hug L.A."/>
            <person name="Thomas B.C."/>
            <person name="Sharon I."/>
            <person name="Castelle C.J."/>
            <person name="Singh A."/>
            <person name="Wilkins M.J."/>
            <person name="Williams K.H."/>
            <person name="Banfield J.F."/>
        </authorList>
    </citation>
    <scope>NUCLEOTIDE SEQUENCE [LARGE SCALE GENOMIC DNA]</scope>
</reference>